<comment type="caution">
    <text evidence="1">The sequence shown here is derived from an EMBL/GenBank/DDBJ whole genome shotgun (WGS) entry which is preliminary data.</text>
</comment>
<sequence>MTPVEVFKTTVKTADDAAKLHTALQNLLKKIKWNFDLEDAEKILRIETLNPKIISSVKLLLQREGFECEELSD</sequence>
<dbReference type="OrthoDB" id="1036397at2"/>
<evidence type="ECO:0000313" key="2">
    <source>
        <dbReference type="Proteomes" id="UP000027821"/>
    </source>
</evidence>
<name>A0A074L2P0_9BACT</name>
<organism evidence="1 2">
    <name type="scientific">Anditalea andensis</name>
    <dbReference type="NCBI Taxonomy" id="1048983"/>
    <lineage>
        <taxon>Bacteria</taxon>
        <taxon>Pseudomonadati</taxon>
        <taxon>Bacteroidota</taxon>
        <taxon>Cytophagia</taxon>
        <taxon>Cytophagales</taxon>
        <taxon>Cytophagaceae</taxon>
        <taxon>Anditalea</taxon>
    </lineage>
</organism>
<reference evidence="1 2" key="1">
    <citation type="submission" date="2014-04" db="EMBL/GenBank/DDBJ databases">
        <title>Characterization and application of a salt tolerant electro-active bacterium.</title>
        <authorList>
            <person name="Yang L."/>
            <person name="Wei S."/>
            <person name="Tay Q.X.M."/>
        </authorList>
    </citation>
    <scope>NUCLEOTIDE SEQUENCE [LARGE SCALE GENOMIC DNA]</scope>
    <source>
        <strain evidence="1 2">LY1</strain>
    </source>
</reference>
<dbReference type="RefSeq" id="WP_035069632.1">
    <property type="nucleotide sequence ID" value="NZ_JMIH01000011.1"/>
</dbReference>
<dbReference type="Proteomes" id="UP000027821">
    <property type="component" value="Unassembled WGS sequence"/>
</dbReference>
<keyword evidence="2" id="KW-1185">Reference proteome</keyword>
<evidence type="ECO:0000313" key="1">
    <source>
        <dbReference type="EMBL" id="KEO75459.1"/>
    </source>
</evidence>
<dbReference type="EMBL" id="JMIH01000011">
    <property type="protein sequence ID" value="KEO75459.1"/>
    <property type="molecule type" value="Genomic_DNA"/>
</dbReference>
<accession>A0A074L2P0</accession>
<dbReference type="AlphaFoldDB" id="A0A074L2P0"/>
<protein>
    <submittedName>
        <fullName evidence="1">Uncharacterized protein</fullName>
    </submittedName>
</protein>
<proteinExistence type="predicted"/>
<gene>
    <name evidence="1" type="ORF">EL17_00985</name>
</gene>